<evidence type="ECO:0000256" key="3">
    <source>
        <dbReference type="ARBA" id="ARBA00022679"/>
    </source>
</evidence>
<dbReference type="RefSeq" id="WP_165052736.1">
    <property type="nucleotide sequence ID" value="NZ_JAALFE010000022.1"/>
</dbReference>
<keyword evidence="7" id="KW-1185">Reference proteome</keyword>
<dbReference type="GO" id="GO:0016757">
    <property type="term" value="F:glycosyltransferase activity"/>
    <property type="evidence" value="ECO:0007669"/>
    <property type="project" value="UniProtKB-KW"/>
</dbReference>
<organism evidence="6 7">
    <name type="scientific">Paragemmobacter kunshanensis</name>
    <dbReference type="NCBI Taxonomy" id="2583234"/>
    <lineage>
        <taxon>Bacteria</taxon>
        <taxon>Pseudomonadati</taxon>
        <taxon>Pseudomonadota</taxon>
        <taxon>Alphaproteobacteria</taxon>
        <taxon>Rhodobacterales</taxon>
        <taxon>Paracoccaceae</taxon>
        <taxon>Paragemmobacter</taxon>
    </lineage>
</organism>
<dbReference type="Pfam" id="PF13439">
    <property type="entry name" value="Glyco_transf_4"/>
    <property type="match status" value="1"/>
</dbReference>
<gene>
    <name evidence="6" type="ORF">G5V65_17665</name>
</gene>
<proteinExistence type="inferred from homology"/>
<dbReference type="Gene3D" id="3.40.50.2000">
    <property type="entry name" value="Glycogen Phosphorylase B"/>
    <property type="match status" value="2"/>
</dbReference>
<dbReference type="Proteomes" id="UP000474758">
    <property type="component" value="Unassembled WGS sequence"/>
</dbReference>
<evidence type="ECO:0000259" key="5">
    <source>
        <dbReference type="Pfam" id="PF13439"/>
    </source>
</evidence>
<name>A0A6M1U4U9_9RHOB</name>
<dbReference type="Pfam" id="PF00534">
    <property type="entry name" value="Glycos_transf_1"/>
    <property type="match status" value="1"/>
</dbReference>
<accession>A0A6M1U4U9</accession>
<feature type="domain" description="Glycosyl transferase family 1" evidence="4">
    <location>
        <begin position="180"/>
        <end position="323"/>
    </location>
</feature>
<sequence length="366" mass="38781">MTGRGRLVLHVLTALDFGGVESQMRLVAAHAAQSGWDHAFCAIGPGGAVQAELRAMGARAVALQQPVGIPSIRATFALWREMRRMRPAVVHLHGAEANFHGLIAARLAGVPVVIAEEIGIPRHSPRARRIFAWVYRRCDRVVAVSQAVKDSILSLGEAPEAAVEVIRNPFAPQDFQPFPPRGEVLEMGFVGRLEPVKNPLAAVEAVALLRDRGIAARLRILGEGSQRMLLERRIADLALEGQVRLEGFDPRPFDRLRGCHLYLQPSLSEGFGLAICEAMSAGLPVIASAVGGAPEIITEGRTGWLLDRPEAGALAARIAEVQALSDAELAAIAAAGSAHVRAAFGPEIHAARCGALYAALAGGAAP</sequence>
<comment type="similarity">
    <text evidence="1">Belongs to the glycosyltransferase group 1 family. Glycosyltransferase 4 subfamily.</text>
</comment>
<evidence type="ECO:0000313" key="7">
    <source>
        <dbReference type="Proteomes" id="UP000474758"/>
    </source>
</evidence>
<comment type="caution">
    <text evidence="6">The sequence shown here is derived from an EMBL/GenBank/DDBJ whole genome shotgun (WGS) entry which is preliminary data.</text>
</comment>
<dbReference type="InterPro" id="IPR028098">
    <property type="entry name" value="Glyco_trans_4-like_N"/>
</dbReference>
<dbReference type="SUPFAM" id="SSF53756">
    <property type="entry name" value="UDP-Glycosyltransferase/glycogen phosphorylase"/>
    <property type="match status" value="1"/>
</dbReference>
<feature type="domain" description="Glycosyltransferase subfamily 4-like N-terminal" evidence="5">
    <location>
        <begin position="17"/>
        <end position="170"/>
    </location>
</feature>
<dbReference type="EMBL" id="JAALFE010000022">
    <property type="protein sequence ID" value="NGQ92724.1"/>
    <property type="molecule type" value="Genomic_DNA"/>
</dbReference>
<evidence type="ECO:0000256" key="1">
    <source>
        <dbReference type="ARBA" id="ARBA00009481"/>
    </source>
</evidence>
<keyword evidence="3 6" id="KW-0808">Transferase</keyword>
<protein>
    <submittedName>
        <fullName evidence="6">Glycosyltransferase</fullName>
    </submittedName>
</protein>
<dbReference type="AlphaFoldDB" id="A0A6M1U4U9"/>
<keyword evidence="2" id="KW-0328">Glycosyltransferase</keyword>
<dbReference type="CDD" id="cd03811">
    <property type="entry name" value="GT4_GT28_WabH-like"/>
    <property type="match status" value="1"/>
</dbReference>
<dbReference type="PANTHER" id="PTHR12526:SF640">
    <property type="entry name" value="COLANIC ACID BIOSYNTHESIS GLYCOSYLTRANSFERASE WCAL-RELATED"/>
    <property type="match status" value="1"/>
</dbReference>
<evidence type="ECO:0000313" key="6">
    <source>
        <dbReference type="EMBL" id="NGQ92724.1"/>
    </source>
</evidence>
<evidence type="ECO:0000256" key="2">
    <source>
        <dbReference type="ARBA" id="ARBA00022676"/>
    </source>
</evidence>
<dbReference type="PANTHER" id="PTHR12526">
    <property type="entry name" value="GLYCOSYLTRANSFERASE"/>
    <property type="match status" value="1"/>
</dbReference>
<reference evidence="6 7" key="1">
    <citation type="submission" date="2020-02" db="EMBL/GenBank/DDBJ databases">
        <title>Rhodobacter translucens sp. nov., a novel bacterium isolated from activated sludge.</title>
        <authorList>
            <person name="Liu J."/>
        </authorList>
    </citation>
    <scope>NUCLEOTIDE SEQUENCE [LARGE SCALE GENOMIC DNA]</scope>
    <source>
        <strain evidence="6 7">HX-7-19</strain>
    </source>
</reference>
<evidence type="ECO:0000259" key="4">
    <source>
        <dbReference type="Pfam" id="PF00534"/>
    </source>
</evidence>
<dbReference type="InterPro" id="IPR001296">
    <property type="entry name" value="Glyco_trans_1"/>
</dbReference>